<dbReference type="SUPFAM" id="SSF101790">
    <property type="entry name" value="Aminomethyltransferase beta-barrel domain"/>
    <property type="match status" value="1"/>
</dbReference>
<dbReference type="STRING" id="560819.SAMN05428998_105215"/>
<dbReference type="PANTHER" id="PTHR43757:SF2">
    <property type="entry name" value="AMINOMETHYLTRANSFERASE, MITOCHONDRIAL"/>
    <property type="match status" value="1"/>
</dbReference>
<dbReference type="SUPFAM" id="SSF103025">
    <property type="entry name" value="Folate-binding domain"/>
    <property type="match status" value="1"/>
</dbReference>
<dbReference type="RefSeq" id="WP_159460158.1">
    <property type="nucleotide sequence ID" value="NZ_FWZX01000005.1"/>
</dbReference>
<keyword evidence="4" id="KW-0808">Transferase</keyword>
<dbReference type="Pfam" id="PF08669">
    <property type="entry name" value="GCV_T_C"/>
    <property type="match status" value="1"/>
</dbReference>
<dbReference type="GO" id="GO:0032259">
    <property type="term" value="P:methylation"/>
    <property type="evidence" value="ECO:0007669"/>
    <property type="project" value="UniProtKB-KW"/>
</dbReference>
<accession>A0A1Y6BKD7</accession>
<evidence type="ECO:0000313" key="5">
    <source>
        <dbReference type="Proteomes" id="UP000192917"/>
    </source>
</evidence>
<keyword evidence="4" id="KW-0489">Methyltransferase</keyword>
<dbReference type="InterPro" id="IPR027266">
    <property type="entry name" value="TrmE/GcvT-like"/>
</dbReference>
<dbReference type="AlphaFoldDB" id="A0A1Y6BKD7"/>
<sequence length="393" mass="43466">MSDSPIIGGGAMLQPTPFHRRTAALNLVNAWERWQGHTTVTTFLSPEDEYFATRTAASLYDVSPMLKYRIAGPDAEAMLDRLMTRDVTKLKPGRALYGPWCDGRGRVIEEGTLFRESAASFRLNAAEPQLFWLEDCAYGFDVTVEEVTDAIAGLALQGPLAKRVLEDIGLGEAARLPFFGLGRFGFEGGEIEISRTGFTGDLGFELWIAPERAETLWDRLMAVADRHYLRPMGSQALNTLRIEAGHILINVEYVGANHALRESQMRTPDDLGLGWAVDPKKPGYFNGRRAIEAERAAGGPRRRLVGLDIEGRKPAHAAYLYAGRREVGQVTSACWSPVLKRNIALATVEAGYAEPGRKLKADVYYVKEVTQGRVEAAATVVEPRFYQPAHRRG</sequence>
<name>A0A1Y6BKD7_9PROT</name>
<dbReference type="GO" id="GO:0008168">
    <property type="term" value="F:methyltransferase activity"/>
    <property type="evidence" value="ECO:0007669"/>
    <property type="project" value="UniProtKB-KW"/>
</dbReference>
<dbReference type="EMBL" id="FWZX01000005">
    <property type="protein sequence ID" value="SMF13953.1"/>
    <property type="molecule type" value="Genomic_DNA"/>
</dbReference>
<reference evidence="4 5" key="1">
    <citation type="submission" date="2017-04" db="EMBL/GenBank/DDBJ databases">
        <authorList>
            <person name="Afonso C.L."/>
            <person name="Miller P.J."/>
            <person name="Scott M.A."/>
            <person name="Spackman E."/>
            <person name="Goraichik I."/>
            <person name="Dimitrov K.M."/>
            <person name="Suarez D.L."/>
            <person name="Swayne D.E."/>
        </authorList>
    </citation>
    <scope>NUCLEOTIDE SEQUENCE [LARGE SCALE GENOMIC DNA]</scope>
    <source>
        <strain evidence="4 5">USBA 355</strain>
    </source>
</reference>
<dbReference type="Gene3D" id="3.30.1360.120">
    <property type="entry name" value="Probable tRNA modification gtpase trme, domain 1"/>
    <property type="match status" value="1"/>
</dbReference>
<dbReference type="PANTHER" id="PTHR43757">
    <property type="entry name" value="AMINOMETHYLTRANSFERASE"/>
    <property type="match status" value="1"/>
</dbReference>
<feature type="binding site" evidence="1">
    <location>
        <position position="205"/>
    </location>
    <ligand>
        <name>substrate</name>
    </ligand>
</feature>
<organism evidence="4 5">
    <name type="scientific">Tistlia consotensis USBA 355</name>
    <dbReference type="NCBI Taxonomy" id="560819"/>
    <lineage>
        <taxon>Bacteria</taxon>
        <taxon>Pseudomonadati</taxon>
        <taxon>Pseudomonadota</taxon>
        <taxon>Alphaproteobacteria</taxon>
        <taxon>Rhodospirillales</taxon>
        <taxon>Rhodovibrionaceae</taxon>
        <taxon>Tistlia</taxon>
    </lineage>
</organism>
<keyword evidence="5" id="KW-1185">Reference proteome</keyword>
<evidence type="ECO:0000259" key="2">
    <source>
        <dbReference type="Pfam" id="PF01571"/>
    </source>
</evidence>
<feature type="domain" description="GCVT N-terminal" evidence="2">
    <location>
        <begin position="23"/>
        <end position="281"/>
    </location>
</feature>
<dbReference type="InterPro" id="IPR013977">
    <property type="entry name" value="GcvT_C"/>
</dbReference>
<protein>
    <submittedName>
        <fullName evidence="4">Aminomethyltransferase</fullName>
    </submittedName>
</protein>
<evidence type="ECO:0000313" key="4">
    <source>
        <dbReference type="EMBL" id="SMF13953.1"/>
    </source>
</evidence>
<feature type="domain" description="Aminomethyltransferase C-terminal" evidence="3">
    <location>
        <begin position="302"/>
        <end position="386"/>
    </location>
</feature>
<dbReference type="InterPro" id="IPR006222">
    <property type="entry name" value="GCVT_N"/>
</dbReference>
<dbReference type="Proteomes" id="UP000192917">
    <property type="component" value="Unassembled WGS sequence"/>
</dbReference>
<dbReference type="PIRSF" id="PIRSF006487">
    <property type="entry name" value="GcvT"/>
    <property type="match status" value="1"/>
</dbReference>
<gene>
    <name evidence="4" type="ORF">SAMN05428998_105215</name>
</gene>
<evidence type="ECO:0000256" key="1">
    <source>
        <dbReference type="PIRSR" id="PIRSR006487-1"/>
    </source>
</evidence>
<evidence type="ECO:0000259" key="3">
    <source>
        <dbReference type="Pfam" id="PF08669"/>
    </source>
</evidence>
<proteinExistence type="predicted"/>
<dbReference type="Pfam" id="PF01571">
    <property type="entry name" value="GCV_T"/>
    <property type="match status" value="1"/>
</dbReference>
<dbReference type="InterPro" id="IPR029043">
    <property type="entry name" value="GcvT/YgfZ_C"/>
</dbReference>
<dbReference type="InterPro" id="IPR028896">
    <property type="entry name" value="GcvT/YgfZ/DmdA"/>
</dbReference>